<evidence type="ECO:0000313" key="18">
    <source>
        <dbReference type="EMBL" id="MUB66699.1"/>
    </source>
</evidence>
<comment type="cofactor">
    <cofactor evidence="2">
        <name>Zn(2+)</name>
        <dbReference type="ChEBI" id="CHEBI:29105"/>
    </cofactor>
</comment>
<protein>
    <recommendedName>
        <fullName evidence="13">Cytosol non-specific dipeptidase</fullName>
        <ecNumber evidence="10">3.4.13.18</ecNumber>
    </recommendedName>
    <alternativeName>
        <fullName evidence="16">Aminoacyl-histidine dipeptidase</fullName>
    </alternativeName>
    <alternativeName>
        <fullName evidence="15">Beta-alanyl-histidine dipeptidase</fullName>
    </alternativeName>
    <alternativeName>
        <fullName evidence="14">Carnosinase</fullName>
    </alternativeName>
    <alternativeName>
        <fullName evidence="11">Peptidase D</fullName>
    </alternativeName>
    <alternativeName>
        <fullName evidence="17">Xaa-His dipeptidase</fullName>
    </alternativeName>
</protein>
<dbReference type="GO" id="GO:0006508">
    <property type="term" value="P:proteolysis"/>
    <property type="evidence" value="ECO:0007669"/>
    <property type="project" value="UniProtKB-KW"/>
</dbReference>
<evidence type="ECO:0000256" key="14">
    <source>
        <dbReference type="ARBA" id="ARBA00075285"/>
    </source>
</evidence>
<dbReference type="InterPro" id="IPR002933">
    <property type="entry name" value="Peptidase_M20"/>
</dbReference>
<dbReference type="Pfam" id="PF01546">
    <property type="entry name" value="Peptidase_M20"/>
    <property type="match status" value="1"/>
</dbReference>
<proteinExistence type="inferred from homology"/>
<evidence type="ECO:0000256" key="7">
    <source>
        <dbReference type="ARBA" id="ARBA00023049"/>
    </source>
</evidence>
<dbReference type="AlphaFoldDB" id="A0AAW9WQD6"/>
<accession>A0AAW9WQD6</accession>
<keyword evidence="6" id="KW-0862">Zinc</keyword>
<gene>
    <name evidence="18" type="primary">pepD</name>
    <name evidence="18" type="ORF">GNE07_27165</name>
</gene>
<comment type="cofactor">
    <cofactor evidence="1">
        <name>Co(2+)</name>
        <dbReference type="ChEBI" id="CHEBI:48828"/>
    </cofactor>
</comment>
<sequence length="485" mass="54653">MIRLWRKTGMEFDITKPHCYYFNEMCKIPHGSKNEKMLSDWIVRFAVDHNLSYVQDEMGNVVIYKPASPGYETHPGVILQAHIDMVCVKVPESNHNFDTDPLELYVEDTHLRARGTTLGADDCMGAAYMLDILSDEKLGHPYLECCFTVQEEIGLYGAMALKPEYFKARRLINLDGAGEYRTYTTLAGSRNLVIEKKMSMTEAPGRTYRLTIQGLLGGRTGDDIGKERANAGKLAARVLYHFLDAGIVCRIGDMTAGSKKTGIAAEAEVVFTADAAPEELDRVLRRTERAVAEEYEFSDPGISMVLRETEAVPAASEEESREFIELLYLLPYGVFSRFLTLDGLPSWSANLGNISVSGKTAVVAYAARSPFESLMDEAEYTVSLLCEKFHAEIREKRDYYGYRYLKDSPLRDTMDRVFLEQYGIPLNHVAAHGGNECGAFKHMFPDMDIVTSGAVYAKHHTPEEYLDLESFDRSIRFLKAFIEEL</sequence>
<keyword evidence="4" id="KW-0479">Metal-binding</keyword>
<keyword evidence="8" id="KW-0170">Cobalt</keyword>
<dbReference type="PIRSF" id="PIRSF016599">
    <property type="entry name" value="Xaa-His_dipept"/>
    <property type="match status" value="1"/>
</dbReference>
<evidence type="ECO:0000256" key="6">
    <source>
        <dbReference type="ARBA" id="ARBA00022833"/>
    </source>
</evidence>
<evidence type="ECO:0000256" key="16">
    <source>
        <dbReference type="ARBA" id="ARBA00077688"/>
    </source>
</evidence>
<evidence type="ECO:0000256" key="12">
    <source>
        <dbReference type="ARBA" id="ARBA00061423"/>
    </source>
</evidence>
<organism evidence="18 19">
    <name type="scientific">Hungatella hathewayi</name>
    <dbReference type="NCBI Taxonomy" id="154046"/>
    <lineage>
        <taxon>Bacteria</taxon>
        <taxon>Bacillati</taxon>
        <taxon>Bacillota</taxon>
        <taxon>Clostridia</taxon>
        <taxon>Lachnospirales</taxon>
        <taxon>Lachnospiraceae</taxon>
        <taxon>Hungatella</taxon>
    </lineage>
</organism>
<keyword evidence="7" id="KW-0482">Metalloprotease</keyword>
<dbReference type="PANTHER" id="PTHR43501:SF1">
    <property type="entry name" value="CYTOSOL NON-SPECIFIC DIPEPTIDASE"/>
    <property type="match status" value="1"/>
</dbReference>
<comment type="caution">
    <text evidence="18">The sequence shown here is derived from an EMBL/GenBank/DDBJ whole genome shotgun (WGS) entry which is preliminary data.</text>
</comment>
<dbReference type="EC" id="3.4.13.18" evidence="10"/>
<evidence type="ECO:0000256" key="1">
    <source>
        <dbReference type="ARBA" id="ARBA00001941"/>
    </source>
</evidence>
<keyword evidence="5 18" id="KW-0378">Hydrolase</keyword>
<evidence type="ECO:0000256" key="8">
    <source>
        <dbReference type="ARBA" id="ARBA00023285"/>
    </source>
</evidence>
<name>A0AAW9WQD6_9FIRM</name>
<dbReference type="PANTHER" id="PTHR43501">
    <property type="entry name" value="CYTOSOL NON-SPECIFIC DIPEPTIDASE"/>
    <property type="match status" value="1"/>
</dbReference>
<dbReference type="Gene3D" id="3.40.630.10">
    <property type="entry name" value="Zn peptidases"/>
    <property type="match status" value="2"/>
</dbReference>
<evidence type="ECO:0000256" key="5">
    <source>
        <dbReference type="ARBA" id="ARBA00022801"/>
    </source>
</evidence>
<reference evidence="18 19" key="1">
    <citation type="submission" date="2019-09" db="EMBL/GenBank/DDBJ databases">
        <title>Draft genome sequencing of Hungatella hathewayi 123Y-2.</title>
        <authorList>
            <person name="Lv Q."/>
            <person name="Li S."/>
        </authorList>
    </citation>
    <scope>NUCLEOTIDE SEQUENCE [LARGE SCALE GENOMIC DNA]</scope>
    <source>
        <strain evidence="18 19">123Y-2</strain>
    </source>
</reference>
<evidence type="ECO:0000313" key="19">
    <source>
        <dbReference type="Proteomes" id="UP000434223"/>
    </source>
</evidence>
<comment type="similarity">
    <text evidence="12">Belongs to the peptidase M20C family.</text>
</comment>
<dbReference type="SUPFAM" id="SSF53187">
    <property type="entry name" value="Zn-dependent exopeptidases"/>
    <property type="match status" value="1"/>
</dbReference>
<evidence type="ECO:0000256" key="11">
    <source>
        <dbReference type="ARBA" id="ARBA00044252"/>
    </source>
</evidence>
<dbReference type="PRINTS" id="PR00934">
    <property type="entry name" value="XHISDIPTASE"/>
</dbReference>
<dbReference type="InterPro" id="IPR001160">
    <property type="entry name" value="Peptidase_M20C"/>
</dbReference>
<evidence type="ECO:0000256" key="4">
    <source>
        <dbReference type="ARBA" id="ARBA00022723"/>
    </source>
</evidence>
<evidence type="ECO:0000256" key="15">
    <source>
        <dbReference type="ARBA" id="ARBA00076004"/>
    </source>
</evidence>
<evidence type="ECO:0000256" key="13">
    <source>
        <dbReference type="ARBA" id="ARBA00071271"/>
    </source>
</evidence>
<dbReference type="EMBL" id="WNME01000031">
    <property type="protein sequence ID" value="MUB66699.1"/>
    <property type="molecule type" value="Genomic_DNA"/>
</dbReference>
<dbReference type="NCBIfam" id="TIGR01893">
    <property type="entry name" value="aa-his-dipept"/>
    <property type="match status" value="1"/>
</dbReference>
<evidence type="ECO:0000256" key="10">
    <source>
        <dbReference type="ARBA" id="ARBA00038976"/>
    </source>
</evidence>
<keyword evidence="3" id="KW-0645">Protease</keyword>
<evidence type="ECO:0000256" key="9">
    <source>
        <dbReference type="ARBA" id="ARBA00036421"/>
    </source>
</evidence>
<evidence type="ECO:0000256" key="3">
    <source>
        <dbReference type="ARBA" id="ARBA00022670"/>
    </source>
</evidence>
<dbReference type="GO" id="GO:0046872">
    <property type="term" value="F:metal ion binding"/>
    <property type="evidence" value="ECO:0007669"/>
    <property type="project" value="UniProtKB-KW"/>
</dbReference>
<comment type="catalytic activity">
    <reaction evidence="9">
        <text>Hydrolysis of dipeptides, preferentially hydrophobic dipeptides including prolyl amino acids.</text>
        <dbReference type="EC" id="3.4.13.18"/>
    </reaction>
</comment>
<evidence type="ECO:0000256" key="2">
    <source>
        <dbReference type="ARBA" id="ARBA00001947"/>
    </source>
</evidence>
<evidence type="ECO:0000256" key="17">
    <source>
        <dbReference type="ARBA" id="ARBA00078074"/>
    </source>
</evidence>
<dbReference type="Proteomes" id="UP000434223">
    <property type="component" value="Unassembled WGS sequence"/>
</dbReference>
<dbReference type="GO" id="GO:0005829">
    <property type="term" value="C:cytosol"/>
    <property type="evidence" value="ECO:0007669"/>
    <property type="project" value="TreeGrafter"/>
</dbReference>
<dbReference type="FunFam" id="3.40.630.10:FF:000015">
    <property type="entry name" value="Aminoacyl-histidine dipeptidase PepD"/>
    <property type="match status" value="1"/>
</dbReference>
<dbReference type="GO" id="GO:0070573">
    <property type="term" value="F:metallodipeptidase activity"/>
    <property type="evidence" value="ECO:0007669"/>
    <property type="project" value="TreeGrafter"/>
</dbReference>
<keyword evidence="18" id="KW-0224">Dipeptidase</keyword>